<reference evidence="3" key="3">
    <citation type="journal article" date="2019" name="Microbiol. Resour. Announc.">
        <title>Genome Sequence of Metarhizium rileyi, a Microbial Control Agent for Lepidoptera.</title>
        <authorList>
            <person name="Binneck E."/>
            <person name="Lastra C.C.L."/>
            <person name="Sosa-Gomez D.R."/>
        </authorList>
    </citation>
    <scope>NUCLEOTIDE SEQUENCE</scope>
    <source>
        <strain evidence="3">Cep018-CH2</strain>
    </source>
</reference>
<protein>
    <submittedName>
        <fullName evidence="2">NAD(P)-binding domain protein</fullName>
    </submittedName>
</protein>
<dbReference type="EMBL" id="AZHC01000013">
    <property type="protein sequence ID" value="OAA42749.1"/>
    <property type="molecule type" value="Genomic_DNA"/>
</dbReference>
<sequence length="270" mass="29358">MSTPWIFVCPSSRGIGFALTRHLLRTTSLPILATTRNPNPESTKTAILDRLDAGRNDALSSRLHLVPLDVTDPSSMEAASRTARELFPPDTHHLHMSFAIPGVLTPEKNAAQVDAAASLAMFRVNTVGPLLLMKYFSAFLPRRSTEMNRDMLHGLAAHATWLFMSARVGSIADNKSGGWFSYRASKAAVNSIAKSMDMILRTTSGENALAVAYHPGTVKTGLSKGFWGTVPQDKLFSPEYAAERMLSVVNGLGADQRGMCVDWRGEEIAP</sequence>
<proteinExistence type="inferred from homology"/>
<dbReference type="InterPro" id="IPR036291">
    <property type="entry name" value="NAD(P)-bd_dom_sf"/>
</dbReference>
<reference evidence="5" key="2">
    <citation type="submission" date="2018-12" db="EMBL/GenBank/DDBJ databases">
        <title>The complete genome of Metarhizium rileyi, a key fungal pathogen of Lepidoptera.</title>
        <authorList>
            <person name="Binneck E."/>
            <person name="Lastra C.C.L."/>
            <person name="Sosa-Gomez D.R."/>
        </authorList>
    </citation>
    <scope>NUCLEOTIDE SEQUENCE [LARGE SCALE GENOMIC DNA]</scope>
    <source>
        <strain evidence="5">Cep018-CH2</strain>
    </source>
</reference>
<evidence type="ECO:0000313" key="3">
    <source>
        <dbReference type="EMBL" id="TWU77013.1"/>
    </source>
</evidence>
<evidence type="ECO:0000256" key="1">
    <source>
        <dbReference type="ARBA" id="ARBA00006484"/>
    </source>
</evidence>
<dbReference type="Gene3D" id="3.40.50.720">
    <property type="entry name" value="NAD(P)-binding Rossmann-like Domain"/>
    <property type="match status" value="1"/>
</dbReference>
<dbReference type="PANTHER" id="PTHR43544">
    <property type="entry name" value="SHORT-CHAIN DEHYDROGENASE/REDUCTASE"/>
    <property type="match status" value="1"/>
</dbReference>
<dbReference type="GO" id="GO:0005737">
    <property type="term" value="C:cytoplasm"/>
    <property type="evidence" value="ECO:0007669"/>
    <property type="project" value="TreeGrafter"/>
</dbReference>
<dbReference type="OMA" id="HRNVPKD"/>
<evidence type="ECO:0000313" key="4">
    <source>
        <dbReference type="Proteomes" id="UP000243498"/>
    </source>
</evidence>
<reference evidence="2 4" key="1">
    <citation type="journal article" date="2016" name="Genome Biol. Evol.">
        <title>Divergent and convergent evolution of fungal pathogenicity.</title>
        <authorList>
            <person name="Shang Y."/>
            <person name="Xiao G."/>
            <person name="Zheng P."/>
            <person name="Cen K."/>
            <person name="Zhan S."/>
            <person name="Wang C."/>
        </authorList>
    </citation>
    <scope>NUCLEOTIDE SEQUENCE [LARGE SCALE GENOMIC DNA]</scope>
    <source>
        <strain evidence="2 4">RCEF 4871</strain>
    </source>
</reference>
<gene>
    <name evidence="3" type="ORF">ED733_007609</name>
    <name evidence="2" type="ORF">NOR_04880</name>
</gene>
<dbReference type="PANTHER" id="PTHR43544:SF12">
    <property type="entry name" value="NAD(P)-BINDING ROSSMANN-FOLD SUPERFAMILY PROTEIN"/>
    <property type="match status" value="1"/>
</dbReference>
<evidence type="ECO:0000313" key="5">
    <source>
        <dbReference type="Proteomes" id="UP000317257"/>
    </source>
</evidence>
<accession>A0A167DR60</accession>
<dbReference type="InterPro" id="IPR051468">
    <property type="entry name" value="Fungal_SecMetab_SDRs"/>
</dbReference>
<dbReference type="AlphaFoldDB" id="A0A167DR60"/>
<accession>A0A5C6GLR3</accession>
<dbReference type="OrthoDB" id="5296at2759"/>
<comment type="similarity">
    <text evidence="1">Belongs to the short-chain dehydrogenases/reductases (SDR) family.</text>
</comment>
<dbReference type="SUPFAM" id="SSF51735">
    <property type="entry name" value="NAD(P)-binding Rossmann-fold domains"/>
    <property type="match status" value="1"/>
</dbReference>
<dbReference type="Proteomes" id="UP000243498">
    <property type="component" value="Unassembled WGS sequence"/>
</dbReference>
<name>A0A167DR60_METRR</name>
<dbReference type="GO" id="GO:0016491">
    <property type="term" value="F:oxidoreductase activity"/>
    <property type="evidence" value="ECO:0007669"/>
    <property type="project" value="TreeGrafter"/>
</dbReference>
<organism evidence="2 4">
    <name type="scientific">Metarhizium rileyi (strain RCEF 4871)</name>
    <name type="common">Nomuraea rileyi</name>
    <dbReference type="NCBI Taxonomy" id="1649241"/>
    <lineage>
        <taxon>Eukaryota</taxon>
        <taxon>Fungi</taxon>
        <taxon>Dikarya</taxon>
        <taxon>Ascomycota</taxon>
        <taxon>Pezizomycotina</taxon>
        <taxon>Sordariomycetes</taxon>
        <taxon>Hypocreomycetidae</taxon>
        <taxon>Hypocreales</taxon>
        <taxon>Clavicipitaceae</taxon>
        <taxon>Metarhizium</taxon>
    </lineage>
</organism>
<keyword evidence="4" id="KW-1185">Reference proteome</keyword>
<comment type="caution">
    <text evidence="2">The sequence shown here is derived from an EMBL/GenBank/DDBJ whole genome shotgun (WGS) entry which is preliminary data.</text>
</comment>
<dbReference type="EMBL" id="SBHS01000004">
    <property type="protein sequence ID" value="TWU77013.1"/>
    <property type="molecule type" value="Genomic_DNA"/>
</dbReference>
<dbReference type="Proteomes" id="UP000317257">
    <property type="component" value="Unassembled WGS sequence"/>
</dbReference>
<evidence type="ECO:0000313" key="2">
    <source>
        <dbReference type="EMBL" id="OAA42749.1"/>
    </source>
</evidence>